<feature type="transmembrane region" description="Helical" evidence="10">
    <location>
        <begin position="63"/>
        <end position="84"/>
    </location>
</feature>
<keyword evidence="5 10" id="KW-0812">Transmembrane</keyword>
<dbReference type="EMBL" id="CP063845">
    <property type="protein sequence ID" value="UFP96118.1"/>
    <property type="molecule type" value="Genomic_DNA"/>
</dbReference>
<dbReference type="GO" id="GO:0006508">
    <property type="term" value="P:proteolysis"/>
    <property type="evidence" value="ECO:0007669"/>
    <property type="project" value="UniProtKB-KW"/>
</dbReference>
<keyword evidence="9 10" id="KW-0472">Membrane</keyword>
<dbReference type="PANTHER" id="PTHR31412:SF0">
    <property type="entry name" value="ZINC METALLOPROTEASE EGY1, CHLOROPLASTIC-RELATED"/>
    <property type="match status" value="1"/>
</dbReference>
<feature type="transmembrane region" description="Helical" evidence="10">
    <location>
        <begin position="485"/>
        <end position="507"/>
    </location>
</feature>
<gene>
    <name evidence="12" type="ORF">ISF26_07885</name>
</gene>
<dbReference type="Pfam" id="PF02163">
    <property type="entry name" value="Peptidase_M50"/>
    <property type="match status" value="1"/>
</dbReference>
<feature type="transmembrane region" description="Helical" evidence="10">
    <location>
        <begin position="37"/>
        <end position="57"/>
    </location>
</feature>
<dbReference type="Proteomes" id="UP001054846">
    <property type="component" value="Chromosome"/>
</dbReference>
<evidence type="ECO:0000256" key="1">
    <source>
        <dbReference type="ARBA" id="ARBA00001947"/>
    </source>
</evidence>
<evidence type="ECO:0000259" key="11">
    <source>
        <dbReference type="Pfam" id="PF02163"/>
    </source>
</evidence>
<evidence type="ECO:0000256" key="6">
    <source>
        <dbReference type="ARBA" id="ARBA00022801"/>
    </source>
</evidence>
<organism evidence="12 13">
    <name type="scientific">Gloeobacter morelensis MG652769</name>
    <dbReference type="NCBI Taxonomy" id="2781736"/>
    <lineage>
        <taxon>Bacteria</taxon>
        <taxon>Bacillati</taxon>
        <taxon>Cyanobacteriota</taxon>
        <taxon>Cyanophyceae</taxon>
        <taxon>Gloeobacterales</taxon>
        <taxon>Gloeobacteraceae</taxon>
        <taxon>Gloeobacter</taxon>
        <taxon>Gloeobacter morelensis</taxon>
    </lineage>
</organism>
<evidence type="ECO:0000256" key="7">
    <source>
        <dbReference type="ARBA" id="ARBA00022946"/>
    </source>
</evidence>
<keyword evidence="6" id="KW-0378">Hydrolase</keyword>
<dbReference type="CDD" id="cd06160">
    <property type="entry name" value="S2P-M50_like_2"/>
    <property type="match status" value="1"/>
</dbReference>
<proteinExistence type="inferred from homology"/>
<comment type="subcellular location">
    <subcellularLocation>
        <location evidence="2">Membrane</location>
        <topology evidence="2">Multi-pass membrane protein</topology>
    </subcellularLocation>
</comment>
<dbReference type="InterPro" id="IPR008915">
    <property type="entry name" value="Peptidase_M50"/>
</dbReference>
<feature type="transmembrane region" description="Helical" evidence="10">
    <location>
        <begin position="329"/>
        <end position="352"/>
    </location>
</feature>
<feature type="transmembrane region" description="Helical" evidence="10">
    <location>
        <begin position="287"/>
        <end position="309"/>
    </location>
</feature>
<evidence type="ECO:0000256" key="8">
    <source>
        <dbReference type="ARBA" id="ARBA00022989"/>
    </source>
</evidence>
<feature type="transmembrane region" description="Helical" evidence="10">
    <location>
        <begin position="6"/>
        <end position="25"/>
    </location>
</feature>
<accession>A0ABY3PQX7</accession>
<dbReference type="InterPro" id="IPR044838">
    <property type="entry name" value="EGY1-like"/>
</dbReference>
<name>A0ABY3PQX7_9CYAN</name>
<feature type="transmembrane region" description="Helical" evidence="10">
    <location>
        <begin position="222"/>
        <end position="242"/>
    </location>
</feature>
<feature type="transmembrane region" description="Helical" evidence="10">
    <location>
        <begin position="435"/>
        <end position="465"/>
    </location>
</feature>
<keyword evidence="4 12" id="KW-0645">Protease</keyword>
<feature type="transmembrane region" description="Helical" evidence="10">
    <location>
        <begin position="395"/>
        <end position="415"/>
    </location>
</feature>
<sequence length="513" mass="55502">MITSSLLIPALLVLSSLGFLGWGFLQARKAGRVGILAWLQAVVLFLPWVGFFGLFWLGIQINFGILLVILLATTGAYIWLGRLLREAAGEQEKRLRERYRAELEARRQGGELGGDGHAEAVPPPIAQLEAEVLAIPEEDRQKLQSLFGIDTFFATETLPFRQGVLYRGNLRGDPDIVFQALNERLQALFADRYQLFLLNDESGKPTVLVLPSDRDPFQARKLPIAISIALMVLSFAAVYLLVTPSSVNAFSPEGVSTALPIAVGVLFTLFAHEAAHRWQAKRYGVRLSSAFLLPLLTPIPVPPAGFAIYPGTFGSLTRLDSPPPSRRALFDIAFAGPAVGGLVSLGFLLVGLALSGVANQAGPLTVRPGDLNVLVGIFVRLLLGPVTDSQFVNLHPFSIVGIFGLQITALSLLPAGQLDGGRIVQAVYGRRTARITGIVTLVLLGIIGIFVPWYLYWAVIVLLFARTPERPTLNEITETDSRRDALAILALFAMAAILLPLTPQIALRLGLGG</sequence>
<evidence type="ECO:0000256" key="2">
    <source>
        <dbReference type="ARBA" id="ARBA00004141"/>
    </source>
</evidence>
<evidence type="ECO:0000313" key="12">
    <source>
        <dbReference type="EMBL" id="UFP96118.1"/>
    </source>
</evidence>
<dbReference type="PANTHER" id="PTHR31412">
    <property type="entry name" value="ZINC METALLOPROTEASE EGY1"/>
    <property type="match status" value="1"/>
</dbReference>
<feature type="domain" description="Peptidase M50" evidence="11">
    <location>
        <begin position="262"/>
        <end position="435"/>
    </location>
</feature>
<evidence type="ECO:0000256" key="4">
    <source>
        <dbReference type="ARBA" id="ARBA00022670"/>
    </source>
</evidence>
<keyword evidence="7" id="KW-0809">Transit peptide</keyword>
<comment type="cofactor">
    <cofactor evidence="1">
        <name>Zn(2+)</name>
        <dbReference type="ChEBI" id="CHEBI:29105"/>
    </cofactor>
</comment>
<evidence type="ECO:0000313" key="13">
    <source>
        <dbReference type="Proteomes" id="UP001054846"/>
    </source>
</evidence>
<keyword evidence="13" id="KW-1185">Reference proteome</keyword>
<evidence type="ECO:0000256" key="5">
    <source>
        <dbReference type="ARBA" id="ARBA00022692"/>
    </source>
</evidence>
<evidence type="ECO:0000256" key="3">
    <source>
        <dbReference type="ARBA" id="ARBA00007931"/>
    </source>
</evidence>
<feature type="transmembrane region" description="Helical" evidence="10">
    <location>
        <begin position="254"/>
        <end position="275"/>
    </location>
</feature>
<evidence type="ECO:0000256" key="10">
    <source>
        <dbReference type="SAM" id="Phobius"/>
    </source>
</evidence>
<dbReference type="RefSeq" id="WP_230843362.1">
    <property type="nucleotide sequence ID" value="NZ_CP063845.1"/>
</dbReference>
<protein>
    <submittedName>
        <fullName evidence="12">Site-2 protease family protein</fullName>
    </submittedName>
</protein>
<dbReference type="GO" id="GO:0008233">
    <property type="term" value="F:peptidase activity"/>
    <property type="evidence" value="ECO:0007669"/>
    <property type="project" value="UniProtKB-KW"/>
</dbReference>
<evidence type="ECO:0000256" key="9">
    <source>
        <dbReference type="ARBA" id="ARBA00023136"/>
    </source>
</evidence>
<comment type="similarity">
    <text evidence="3">Belongs to the peptidase M50B family.</text>
</comment>
<keyword evidence="8 10" id="KW-1133">Transmembrane helix</keyword>
<reference evidence="12 13" key="1">
    <citation type="journal article" date="2021" name="Genome Biol. Evol.">
        <title>Complete Genome Sequencing of a Novel Gloeobacter Species from a Waterfall Cave in Mexico.</title>
        <authorList>
            <person name="Saw J.H."/>
            <person name="Cardona T."/>
            <person name="Montejano G."/>
        </authorList>
    </citation>
    <scope>NUCLEOTIDE SEQUENCE [LARGE SCALE GENOMIC DNA]</scope>
    <source>
        <strain evidence="12">MG652769</strain>
    </source>
</reference>